<proteinExistence type="predicted"/>
<dbReference type="KEGG" id="tva:5466430"/>
<dbReference type="InterPro" id="IPR011050">
    <property type="entry name" value="Pectin_lyase_fold/virulence"/>
</dbReference>
<gene>
    <name evidence="1" type="ORF">TVAG_437090</name>
</gene>
<dbReference type="VEuPathDB" id="TrichDB:TVAGG3_0565020"/>
<reference evidence="1" key="1">
    <citation type="submission" date="2006-10" db="EMBL/GenBank/DDBJ databases">
        <authorList>
            <person name="Amadeo P."/>
            <person name="Zhao Q."/>
            <person name="Wortman J."/>
            <person name="Fraser-Liggett C."/>
            <person name="Carlton J."/>
        </authorList>
    </citation>
    <scope>NUCLEOTIDE SEQUENCE</scope>
    <source>
        <strain evidence="1">G3</strain>
    </source>
</reference>
<organism evidence="1 2">
    <name type="scientific">Trichomonas vaginalis (strain ATCC PRA-98 / G3)</name>
    <dbReference type="NCBI Taxonomy" id="412133"/>
    <lineage>
        <taxon>Eukaryota</taxon>
        <taxon>Metamonada</taxon>
        <taxon>Parabasalia</taxon>
        <taxon>Trichomonadida</taxon>
        <taxon>Trichomonadidae</taxon>
        <taxon>Trichomonas</taxon>
    </lineage>
</organism>
<dbReference type="VEuPathDB" id="TrichDB:TVAG_437090"/>
<accession>A2DFF6</accession>
<sequence length="247" mass="27835">MQGQSFIRKVCSFGSKFTGVGKFCYIAVSYDSTSINEIHDSSITYCNQGKLDGFNSIYLGYGSNSFFQNNITRNHCEDNTAFVIAYGEGIISIKYSIIDENYANSRICFTKSKPTTYDSIVFTNNTISKNDNSFPGMLHCQSSHVTFENCFIENNKQNGCYLFGTLDDLDSITVSNSYIDSREKLYLESQQVTIEQNKDISIELHLHSTELCPTGNNYFVYINKGNKFISGFIHLKGIGESMTSFFS</sequence>
<dbReference type="AlphaFoldDB" id="A2DFF6"/>
<dbReference type="InParanoid" id="A2DFF6"/>
<dbReference type="EMBL" id="DS113194">
    <property type="protein sequence ID" value="EAY20884.1"/>
    <property type="molecule type" value="Genomic_DNA"/>
</dbReference>
<evidence type="ECO:0008006" key="3">
    <source>
        <dbReference type="Google" id="ProtNLM"/>
    </source>
</evidence>
<dbReference type="Gene3D" id="2.160.20.10">
    <property type="entry name" value="Single-stranded right-handed beta-helix, Pectin lyase-like"/>
    <property type="match status" value="1"/>
</dbReference>
<dbReference type="Proteomes" id="UP000001542">
    <property type="component" value="Unassembled WGS sequence"/>
</dbReference>
<dbReference type="InterPro" id="IPR012334">
    <property type="entry name" value="Pectin_lyas_fold"/>
</dbReference>
<name>A2DFF6_TRIV3</name>
<dbReference type="SUPFAM" id="SSF51126">
    <property type="entry name" value="Pectin lyase-like"/>
    <property type="match status" value="1"/>
</dbReference>
<evidence type="ECO:0000313" key="2">
    <source>
        <dbReference type="Proteomes" id="UP000001542"/>
    </source>
</evidence>
<reference evidence="1" key="2">
    <citation type="journal article" date="2007" name="Science">
        <title>Draft genome sequence of the sexually transmitted pathogen Trichomonas vaginalis.</title>
        <authorList>
            <person name="Carlton J.M."/>
            <person name="Hirt R.P."/>
            <person name="Silva J.C."/>
            <person name="Delcher A.L."/>
            <person name="Schatz M."/>
            <person name="Zhao Q."/>
            <person name="Wortman J.R."/>
            <person name="Bidwell S.L."/>
            <person name="Alsmark U.C.M."/>
            <person name="Besteiro S."/>
            <person name="Sicheritz-Ponten T."/>
            <person name="Noel C.J."/>
            <person name="Dacks J.B."/>
            <person name="Foster P.G."/>
            <person name="Simillion C."/>
            <person name="Van de Peer Y."/>
            <person name="Miranda-Saavedra D."/>
            <person name="Barton G.J."/>
            <person name="Westrop G.D."/>
            <person name="Mueller S."/>
            <person name="Dessi D."/>
            <person name="Fiori P.L."/>
            <person name="Ren Q."/>
            <person name="Paulsen I."/>
            <person name="Zhang H."/>
            <person name="Bastida-Corcuera F.D."/>
            <person name="Simoes-Barbosa A."/>
            <person name="Brown M.T."/>
            <person name="Hayes R.D."/>
            <person name="Mukherjee M."/>
            <person name="Okumura C.Y."/>
            <person name="Schneider R."/>
            <person name="Smith A.J."/>
            <person name="Vanacova S."/>
            <person name="Villalvazo M."/>
            <person name="Haas B.J."/>
            <person name="Pertea M."/>
            <person name="Feldblyum T.V."/>
            <person name="Utterback T.R."/>
            <person name="Shu C.L."/>
            <person name="Osoegawa K."/>
            <person name="de Jong P.J."/>
            <person name="Hrdy I."/>
            <person name="Horvathova L."/>
            <person name="Zubacova Z."/>
            <person name="Dolezal P."/>
            <person name="Malik S.B."/>
            <person name="Logsdon J.M. Jr."/>
            <person name="Henze K."/>
            <person name="Gupta A."/>
            <person name="Wang C.C."/>
            <person name="Dunne R.L."/>
            <person name="Upcroft J.A."/>
            <person name="Upcroft P."/>
            <person name="White O."/>
            <person name="Salzberg S.L."/>
            <person name="Tang P."/>
            <person name="Chiu C.-H."/>
            <person name="Lee Y.-S."/>
            <person name="Embley T.M."/>
            <person name="Coombs G.H."/>
            <person name="Mottram J.C."/>
            <person name="Tachezy J."/>
            <person name="Fraser-Liggett C.M."/>
            <person name="Johnson P.J."/>
        </authorList>
    </citation>
    <scope>NUCLEOTIDE SEQUENCE [LARGE SCALE GENOMIC DNA]</scope>
    <source>
        <strain evidence="1">G3</strain>
    </source>
</reference>
<dbReference type="RefSeq" id="XP_001581870.1">
    <property type="nucleotide sequence ID" value="XM_001581820.1"/>
</dbReference>
<evidence type="ECO:0000313" key="1">
    <source>
        <dbReference type="EMBL" id="EAY20884.1"/>
    </source>
</evidence>
<keyword evidence="2" id="KW-1185">Reference proteome</keyword>
<protein>
    <recommendedName>
        <fullName evidence="3">Right handed beta helix domain-containing protein</fullName>
    </recommendedName>
</protein>